<dbReference type="AlphaFoldDB" id="A0A060ZW22"/>
<protein>
    <submittedName>
        <fullName evidence="1">GCN5-related N-acetyltransferase</fullName>
    </submittedName>
    <submittedName>
        <fullName evidence="2">RimJ/RimL family protein N-acetyltransferase</fullName>
    </submittedName>
</protein>
<organism evidence="1">
    <name type="scientific">Streptomyces iranensis</name>
    <dbReference type="NCBI Taxonomy" id="576784"/>
    <lineage>
        <taxon>Bacteria</taxon>
        <taxon>Bacillati</taxon>
        <taxon>Actinomycetota</taxon>
        <taxon>Actinomycetes</taxon>
        <taxon>Kitasatosporales</taxon>
        <taxon>Streptomycetaceae</taxon>
        <taxon>Streptomyces</taxon>
        <taxon>Streptomyces violaceusniger group</taxon>
    </lineage>
</organism>
<sequence>MAANEASLALLTRLGFAHRRDIEEGDGTTTRCLAVVRGEGRRSAPSMGG</sequence>
<dbReference type="EMBL" id="LK022848">
    <property type="protein sequence ID" value="CDR10310.1"/>
    <property type="molecule type" value="Genomic_DNA"/>
</dbReference>
<accession>A0A060ZW22</accession>
<dbReference type="EMBL" id="JAGGLR010000001">
    <property type="protein sequence ID" value="MBP2059669.1"/>
    <property type="molecule type" value="Genomic_DNA"/>
</dbReference>
<dbReference type="GO" id="GO:0016740">
    <property type="term" value="F:transferase activity"/>
    <property type="evidence" value="ECO:0007669"/>
    <property type="project" value="UniProtKB-KW"/>
</dbReference>
<evidence type="ECO:0000313" key="1">
    <source>
        <dbReference type="EMBL" id="CDR10310.1"/>
    </source>
</evidence>
<gene>
    <name evidence="2" type="ORF">J2Z30_000665</name>
    <name evidence="1" type="ORF">SIRAN6875</name>
</gene>
<dbReference type="HOGENOM" id="CLU_3141231_0_0_11"/>
<reference evidence="2 3" key="2">
    <citation type="submission" date="2021-03" db="EMBL/GenBank/DDBJ databases">
        <title>Genomic Encyclopedia of Type Strains, Phase IV (KMG-IV): sequencing the most valuable type-strain genomes for metagenomic binning, comparative biology and taxonomic classification.</title>
        <authorList>
            <person name="Goeker M."/>
        </authorList>
    </citation>
    <scope>NUCLEOTIDE SEQUENCE [LARGE SCALE GENOMIC DNA]</scope>
    <source>
        <strain evidence="2 3">DSM 41954</strain>
    </source>
</reference>
<evidence type="ECO:0000313" key="3">
    <source>
        <dbReference type="Proteomes" id="UP000756710"/>
    </source>
</evidence>
<proteinExistence type="predicted"/>
<dbReference type="Proteomes" id="UP000756710">
    <property type="component" value="Unassembled WGS sequence"/>
</dbReference>
<keyword evidence="3" id="KW-1185">Reference proteome</keyword>
<evidence type="ECO:0000313" key="2">
    <source>
        <dbReference type="EMBL" id="MBP2059669.1"/>
    </source>
</evidence>
<keyword evidence="1" id="KW-0808">Transferase</keyword>
<reference evidence="1" key="1">
    <citation type="submission" date="2014-05" db="EMBL/GenBank/DDBJ databases">
        <authorList>
            <person name="Horn Fabian"/>
        </authorList>
    </citation>
    <scope>NUCLEOTIDE SEQUENCE</scope>
</reference>
<name>A0A060ZW22_9ACTN</name>